<dbReference type="AlphaFoldDB" id="A0A6C0EXK8"/>
<reference evidence="3" key="1">
    <citation type="journal article" date="2020" name="Nature">
        <title>Giant virus diversity and host interactions through global metagenomics.</title>
        <authorList>
            <person name="Schulz F."/>
            <person name="Roux S."/>
            <person name="Paez-Espino D."/>
            <person name="Jungbluth S."/>
            <person name="Walsh D.A."/>
            <person name="Denef V.J."/>
            <person name="McMahon K.D."/>
            <person name="Konstantinidis K.T."/>
            <person name="Eloe-Fadrosh E.A."/>
            <person name="Kyrpides N.C."/>
            <person name="Woyke T."/>
        </authorList>
    </citation>
    <scope>NUCLEOTIDE SEQUENCE</scope>
    <source>
        <strain evidence="3">GVMAG-M-3300009161-34</strain>
    </source>
</reference>
<keyword evidence="2" id="KW-0472">Membrane</keyword>
<feature type="compositionally biased region" description="Gly residues" evidence="1">
    <location>
        <begin position="12"/>
        <end position="23"/>
    </location>
</feature>
<evidence type="ECO:0000256" key="2">
    <source>
        <dbReference type="SAM" id="Phobius"/>
    </source>
</evidence>
<sequence>MSSSQALPGPPSGTGAGTGGGGSAQTKPVLNRRDTLKPNTGLFKHIINELKPAIPLSGGSILQLLSSLSPMYLSVFFILSSISNGDLKWTMFLAGLVFLVFIFSLAAMTTDAKFEKNSDGKFDSSFYKRECNFVSFPYGLSEYTIPNFNSTALSFIFAYIYLPMVQFESYNLVLLAVIIVLFFIDAVTKVMNGCTPIVGILMGLAIGWIVAYLWYLIVAGANSNLIYFNNSNTNPICSRPNNQTFKCKVYKNGEIIHTM</sequence>
<feature type="transmembrane region" description="Helical" evidence="2">
    <location>
        <begin position="143"/>
        <end position="162"/>
    </location>
</feature>
<protein>
    <submittedName>
        <fullName evidence="3">Uncharacterized protein</fullName>
    </submittedName>
</protein>
<feature type="transmembrane region" description="Helical" evidence="2">
    <location>
        <begin position="197"/>
        <end position="218"/>
    </location>
</feature>
<feature type="transmembrane region" description="Helical" evidence="2">
    <location>
        <begin position="89"/>
        <end position="108"/>
    </location>
</feature>
<evidence type="ECO:0000256" key="1">
    <source>
        <dbReference type="SAM" id="MobiDB-lite"/>
    </source>
</evidence>
<accession>A0A6C0EXK8</accession>
<keyword evidence="2" id="KW-0812">Transmembrane</keyword>
<organism evidence="3">
    <name type="scientific">viral metagenome</name>
    <dbReference type="NCBI Taxonomy" id="1070528"/>
    <lineage>
        <taxon>unclassified sequences</taxon>
        <taxon>metagenomes</taxon>
        <taxon>organismal metagenomes</taxon>
    </lineage>
</organism>
<feature type="transmembrane region" description="Helical" evidence="2">
    <location>
        <begin position="61"/>
        <end position="82"/>
    </location>
</feature>
<keyword evidence="2" id="KW-1133">Transmembrane helix</keyword>
<dbReference type="EMBL" id="MN738961">
    <property type="protein sequence ID" value="QHT33253.1"/>
    <property type="molecule type" value="Genomic_DNA"/>
</dbReference>
<feature type="region of interest" description="Disordered" evidence="1">
    <location>
        <begin position="1"/>
        <end position="35"/>
    </location>
</feature>
<evidence type="ECO:0000313" key="3">
    <source>
        <dbReference type="EMBL" id="QHT33253.1"/>
    </source>
</evidence>
<proteinExistence type="predicted"/>
<name>A0A6C0EXK8_9ZZZZ</name>
<feature type="transmembrane region" description="Helical" evidence="2">
    <location>
        <begin position="169"/>
        <end position="191"/>
    </location>
</feature>